<dbReference type="InterPro" id="IPR032675">
    <property type="entry name" value="LRR_dom_sf"/>
</dbReference>
<evidence type="ECO:0000313" key="3">
    <source>
        <dbReference type="Proteomes" id="UP000256970"/>
    </source>
</evidence>
<dbReference type="SUPFAM" id="SSF52047">
    <property type="entry name" value="RNI-like"/>
    <property type="match status" value="1"/>
</dbReference>
<evidence type="ECO:0000256" key="1">
    <source>
        <dbReference type="ARBA" id="ARBA00004430"/>
    </source>
</evidence>
<dbReference type="Proteomes" id="UP000256970">
    <property type="component" value="Unassembled WGS sequence"/>
</dbReference>
<dbReference type="Gene3D" id="3.80.10.10">
    <property type="entry name" value="Ribonuclease Inhibitor"/>
    <property type="match status" value="1"/>
</dbReference>
<keyword evidence="3" id="KW-1185">Reference proteome</keyword>
<gene>
    <name evidence="2" type="ORF">BQ4739_LOCUS8529</name>
</gene>
<name>A0A383VTR3_TETOB</name>
<dbReference type="AlphaFoldDB" id="A0A383VTR3"/>
<dbReference type="EMBL" id="FNXT01000844">
    <property type="protein sequence ID" value="SZX68154.1"/>
    <property type="molecule type" value="Genomic_DNA"/>
</dbReference>
<organism evidence="2 3">
    <name type="scientific">Tetradesmus obliquus</name>
    <name type="common">Green alga</name>
    <name type="synonym">Acutodesmus obliquus</name>
    <dbReference type="NCBI Taxonomy" id="3088"/>
    <lineage>
        <taxon>Eukaryota</taxon>
        <taxon>Viridiplantae</taxon>
        <taxon>Chlorophyta</taxon>
        <taxon>core chlorophytes</taxon>
        <taxon>Chlorophyceae</taxon>
        <taxon>CS clade</taxon>
        <taxon>Sphaeropleales</taxon>
        <taxon>Scenedesmaceae</taxon>
        <taxon>Tetradesmus</taxon>
    </lineage>
</organism>
<protein>
    <submittedName>
        <fullName evidence="2">Uncharacterized protein</fullName>
    </submittedName>
</protein>
<comment type="subcellular location">
    <subcellularLocation>
        <location evidence="1">Cytoplasm</location>
        <location evidence="1">Cytoskeleton</location>
        <location evidence="1">Cilium axoneme</location>
    </subcellularLocation>
</comment>
<sequence length="394" mass="43608">MSALRQLTEVKFDGVSARQLAHLQLPQLKRLVASIWRYKNRDLPYQTEQQEDEPEQAATPPFQLQLGHLTALSYLECRASVRLSSDVFSVSLRSVNWTYDYEGNSLACSVQPLLKLPSLEQLNMKFFERPPAVEELQQLASLQHLSSVSLTDYYATNTPVARVEQAWGALPLEHLELNGRAPDRPNQCTPNSVLMPAVALQVLSRMTQLESLTLSAGRHTKMFWGKGLLLEATFAQLAAVLQPLTALQRLTLKSLALLSDTVPEQQMPSHLDTPEQAAGELMQQQLQEGVAAADGEQRATIWEVLQFKPGCYHSAAGMLVLSSVICSLPFLTALQLQLPVRLQPTALQAGALQQLNQQLVQTLQGCRIDSMECLLADRGHGHVWAASGPSQSWD</sequence>
<accession>A0A383VTR3</accession>
<reference evidence="2 3" key="1">
    <citation type="submission" date="2016-10" db="EMBL/GenBank/DDBJ databases">
        <authorList>
            <person name="Cai Z."/>
        </authorList>
    </citation>
    <scope>NUCLEOTIDE SEQUENCE [LARGE SCALE GENOMIC DNA]</scope>
</reference>
<dbReference type="GO" id="GO:0005930">
    <property type="term" value="C:axoneme"/>
    <property type="evidence" value="ECO:0007669"/>
    <property type="project" value="UniProtKB-SubCell"/>
</dbReference>
<proteinExistence type="predicted"/>
<evidence type="ECO:0000313" key="2">
    <source>
        <dbReference type="EMBL" id="SZX68154.1"/>
    </source>
</evidence>